<dbReference type="AlphaFoldDB" id="A0A0U3QPT1"/>
<dbReference type="Gene3D" id="3.40.50.620">
    <property type="entry name" value="HUPs"/>
    <property type="match status" value="1"/>
</dbReference>
<evidence type="ECO:0000259" key="1">
    <source>
        <dbReference type="Pfam" id="PF00582"/>
    </source>
</evidence>
<reference evidence="2 3" key="1">
    <citation type="submission" date="2015-12" db="EMBL/GenBank/DDBJ databases">
        <authorList>
            <person name="Shamseldin A."/>
            <person name="Moawad H."/>
            <person name="Abd El-Rahim W.M."/>
            <person name="Sadowsky M.J."/>
        </authorList>
    </citation>
    <scope>NUCLEOTIDE SEQUENCE [LARGE SCALE GENOMIC DNA]</scope>
    <source>
        <strain evidence="2 3">Ar51</strain>
    </source>
</reference>
<gene>
    <name evidence="2" type="ORF">AU252_15370</name>
</gene>
<organism evidence="2">
    <name type="scientific">Pseudarthrobacter sulfonivorans</name>
    <dbReference type="NCBI Taxonomy" id="121292"/>
    <lineage>
        <taxon>Bacteria</taxon>
        <taxon>Bacillati</taxon>
        <taxon>Actinomycetota</taxon>
        <taxon>Actinomycetes</taxon>
        <taxon>Micrococcales</taxon>
        <taxon>Micrococcaceae</taxon>
        <taxon>Pseudarthrobacter</taxon>
    </lineage>
</organism>
<evidence type="ECO:0000313" key="3">
    <source>
        <dbReference type="Proteomes" id="UP000065151"/>
    </source>
</evidence>
<dbReference type="CDD" id="cd00293">
    <property type="entry name" value="USP-like"/>
    <property type="match status" value="1"/>
</dbReference>
<evidence type="ECO:0000313" key="2">
    <source>
        <dbReference type="EMBL" id="ALV42356.1"/>
    </source>
</evidence>
<dbReference type="STRING" id="121292.AU252_15370"/>
<sequence>MDRPELRTLPDEQWPEGPVVLGTAWDFSEQLVSAAASLADGLDLHLVCAFVDPATYLTEWEPDDARAAHSLDPAVNEEAQFPSGQLLRRLESELGPPGQRWSFRVLNGDPAKALSRLAESTGAALIIVGGPRPEITARMSRLLEGSVSALLIRHQKRPVLVIPDRE</sequence>
<dbReference type="InterPro" id="IPR006016">
    <property type="entry name" value="UspA"/>
</dbReference>
<dbReference type="RefSeq" id="WP_058931473.1">
    <property type="nucleotide sequence ID" value="NZ_CP013747.1"/>
</dbReference>
<dbReference type="Pfam" id="PF00582">
    <property type="entry name" value="Usp"/>
    <property type="match status" value="1"/>
</dbReference>
<dbReference type="Proteomes" id="UP000065151">
    <property type="component" value="Chromosome"/>
</dbReference>
<proteinExistence type="predicted"/>
<dbReference type="SUPFAM" id="SSF52402">
    <property type="entry name" value="Adenine nucleotide alpha hydrolases-like"/>
    <property type="match status" value="1"/>
</dbReference>
<dbReference type="KEGG" id="psul:AU252_15370"/>
<dbReference type="InterPro" id="IPR014729">
    <property type="entry name" value="Rossmann-like_a/b/a_fold"/>
</dbReference>
<name>A0A0U3QPT1_9MICC</name>
<accession>A0A0U3QPT1</accession>
<dbReference type="EMBL" id="CP013747">
    <property type="protein sequence ID" value="ALV42356.1"/>
    <property type="molecule type" value="Genomic_DNA"/>
</dbReference>
<protein>
    <submittedName>
        <fullName evidence="2">Universal stress protein UspA</fullName>
    </submittedName>
</protein>
<feature type="domain" description="UspA" evidence="1">
    <location>
        <begin position="28"/>
        <end position="163"/>
    </location>
</feature>